<comment type="caution">
    <text evidence="2">The sequence shown here is derived from an EMBL/GenBank/DDBJ whole genome shotgun (WGS) entry which is preliminary data.</text>
</comment>
<dbReference type="InterPro" id="IPR027417">
    <property type="entry name" value="P-loop_NTPase"/>
</dbReference>
<dbReference type="SUPFAM" id="SSF52540">
    <property type="entry name" value="P-loop containing nucleoside triphosphate hydrolases"/>
    <property type="match status" value="1"/>
</dbReference>
<dbReference type="Proteomes" id="UP000319979">
    <property type="component" value="Unassembled WGS sequence"/>
</dbReference>
<feature type="domain" description="Endonuclease GajA/Old nuclease/RecF-like AAA" evidence="1">
    <location>
        <begin position="1"/>
        <end position="468"/>
    </location>
</feature>
<dbReference type="RefSeq" id="WP_142735805.1">
    <property type="nucleotide sequence ID" value="NZ_VIOS01000065.1"/>
</dbReference>
<dbReference type="Gene3D" id="3.40.50.300">
    <property type="entry name" value="P-loop containing nucleotide triphosphate hydrolases"/>
    <property type="match status" value="1"/>
</dbReference>
<evidence type="ECO:0000259" key="1">
    <source>
        <dbReference type="Pfam" id="PF13175"/>
    </source>
</evidence>
<dbReference type="Pfam" id="PF13175">
    <property type="entry name" value="AAA_15"/>
    <property type="match status" value="1"/>
</dbReference>
<dbReference type="PANTHER" id="PTHR43581">
    <property type="entry name" value="ATP/GTP PHOSPHATASE"/>
    <property type="match status" value="1"/>
</dbReference>
<evidence type="ECO:0000313" key="2">
    <source>
        <dbReference type="EMBL" id="TQP11113.1"/>
    </source>
</evidence>
<name>A0A544BXJ2_VIBCL</name>
<accession>A0A544BXJ2</accession>
<gene>
    <name evidence="2" type="ORF">FLM02_14895</name>
</gene>
<dbReference type="InterPro" id="IPR041685">
    <property type="entry name" value="AAA_GajA/Old/RecF-like"/>
</dbReference>
<reference evidence="2 3" key="1">
    <citation type="submission" date="2019-07" db="EMBL/GenBank/DDBJ databases">
        <title>Phenotypic and genotypic antimicrobial resistance traits of Vibrio cholerae non-O1/non-O139 isolated from a large Austrian lake frequently associated with cases of infection.</title>
        <authorList>
            <person name="Lepuschitz S."/>
            <person name="Baron S."/>
            <person name="Larvor E."/>
            <person name="Granier S."/>
            <person name="Pretzer C."/>
            <person name="Mach R.L."/>
            <person name="Farnleitner A.H."/>
            <person name="Ruppitsch W."/>
            <person name="Pleininger S."/>
            <person name="Indra A."/>
            <person name="Kirschner A.K.T."/>
        </authorList>
    </citation>
    <scope>NUCLEOTIDE SEQUENCE [LARGE SCALE GENOMIC DNA]</scope>
    <source>
        <strain evidence="2 3">A12JL36W90</strain>
    </source>
</reference>
<dbReference type="AlphaFoldDB" id="A0A544BXJ2"/>
<dbReference type="EMBL" id="VIOS01000065">
    <property type="protein sequence ID" value="TQP11113.1"/>
    <property type="molecule type" value="Genomic_DNA"/>
</dbReference>
<sequence length="561" mass="64349">MKNIRIRGLRSLKDSGTVELKPLTLLLGENSSGKSTFLRTFPLLRQSLEAATRGPILWFGSYVDFGSFEEAVSHYSESKTIDFTFSVDLTMLRKTLPPRYYISSGVTGNEDFIGTLSLDGNNKEGHTRVKAVKFEHRDNKICVTFSKNNKVHKVTSNGIDLSSYFSNVVIETEKDAYSIFPWITFSNASNRTFSGYFERHNDEVLSVLSSKIQKYAHGKSSPDKLLTKLNKTGNQPIEEFINTFQELSSTDTWRKRTANISPTDPNIHEIHALLFASRLGWLISLVNVSLANELSNVQYVAPLRATAERYYRNQDLSIDEVDFQGKNLAMFIKNLGDRKKDYQKWMLDNFGFYLVASSNGGHLSLRIHYSDSLESYNVTDMGFGFSQILPILTQLWFSSINQPQTNGRFVPASTNKYLVIEQPELHHLHPRFQAKMVDVFIKVINYVKRHNSNSKLKIIIETHSETIVNQIGHRIAYRNKVNKRHAKFIDKVEELIPDEDRNDYEVFKLAYDLSISHDDVSIVIFDKLRPNEPTEVTHSKFDNNGNLIDWPWGFFEPELVL</sequence>
<organism evidence="2 3">
    <name type="scientific">Vibrio cholerae</name>
    <dbReference type="NCBI Taxonomy" id="666"/>
    <lineage>
        <taxon>Bacteria</taxon>
        <taxon>Pseudomonadati</taxon>
        <taxon>Pseudomonadota</taxon>
        <taxon>Gammaproteobacteria</taxon>
        <taxon>Vibrionales</taxon>
        <taxon>Vibrionaceae</taxon>
        <taxon>Vibrio</taxon>
    </lineage>
</organism>
<evidence type="ECO:0000313" key="3">
    <source>
        <dbReference type="Proteomes" id="UP000319979"/>
    </source>
</evidence>
<dbReference type="PANTHER" id="PTHR43581:SF2">
    <property type="entry name" value="EXCINUCLEASE ATPASE SUBUNIT"/>
    <property type="match status" value="1"/>
</dbReference>
<dbReference type="InterPro" id="IPR051396">
    <property type="entry name" value="Bact_Antivir_Def_Nuclease"/>
</dbReference>
<proteinExistence type="predicted"/>
<protein>
    <submittedName>
        <fullName evidence="2">AAA family ATPase</fullName>
    </submittedName>
</protein>